<reference evidence="2 3" key="1">
    <citation type="submission" date="2023-01" db="EMBL/GenBank/DDBJ databases">
        <title>Analysis of 21 Apiospora genomes using comparative genomics revels a genus with tremendous synthesis potential of carbohydrate active enzymes and secondary metabolites.</title>
        <authorList>
            <person name="Sorensen T."/>
        </authorList>
    </citation>
    <scope>NUCLEOTIDE SEQUENCE [LARGE SCALE GENOMIC DNA]</scope>
    <source>
        <strain evidence="2 3">CBS 33761</strain>
    </source>
</reference>
<accession>A0ABR1T4Y0</accession>
<name>A0ABR1T4Y0_9PEZI</name>
<keyword evidence="3" id="KW-1185">Reference proteome</keyword>
<evidence type="ECO:0000256" key="1">
    <source>
        <dbReference type="SAM" id="MobiDB-lite"/>
    </source>
</evidence>
<feature type="compositionally biased region" description="Polar residues" evidence="1">
    <location>
        <begin position="455"/>
        <end position="474"/>
    </location>
</feature>
<sequence>MEILATPSPSLEEFRNMIFIVFGGATIPKYAKMGALEALEAATSLAGATSRIRNYAYLVMDQDVPDHEKSLFLRIQNAIYLTDSLMQSRRLTWAEDDKGHMYRAINEVEEFFKGAVELFDANSESGKLDTAVNLLERAVHHFRDLQQTLLQATAELSDLGMKQLRDRLTTMDAVMRGIEYDIKGGHPATKAPVASGYGREWPSAASTASEFHVSASTREHRLEELSKRLQSSIRTFLQRFSHDPVCFPFVIVSEDTTRSNTMGQIILDTGARDNWISSNLVGRAGLQPQATENAHSYIGAGGARFSPLGEVKITWYSQNQALTRECVFLVLDQLPVDASVGSSYVLDDLPQFLNPVLPSRIDLTDSEFQDVRAEAHARGEANETVIRLQKQQDAPERERKRRWKAASRAGTPSVRSIYGGGSSAPSTPADISRRSIASVLSSHDPGVQVARQEATRQNSQQVVSTDLGSLNTESPAHAPSRDDLS</sequence>
<evidence type="ECO:0000313" key="2">
    <source>
        <dbReference type="EMBL" id="KAK8041639.1"/>
    </source>
</evidence>
<gene>
    <name evidence="2" type="ORF">PG993_006162</name>
</gene>
<evidence type="ECO:0008006" key="4">
    <source>
        <dbReference type="Google" id="ProtNLM"/>
    </source>
</evidence>
<dbReference type="Proteomes" id="UP001444661">
    <property type="component" value="Unassembled WGS sequence"/>
</dbReference>
<evidence type="ECO:0000313" key="3">
    <source>
        <dbReference type="Proteomes" id="UP001444661"/>
    </source>
</evidence>
<organism evidence="2 3">
    <name type="scientific">Apiospora rasikravindrae</name>
    <dbReference type="NCBI Taxonomy" id="990691"/>
    <lineage>
        <taxon>Eukaryota</taxon>
        <taxon>Fungi</taxon>
        <taxon>Dikarya</taxon>
        <taxon>Ascomycota</taxon>
        <taxon>Pezizomycotina</taxon>
        <taxon>Sordariomycetes</taxon>
        <taxon>Xylariomycetidae</taxon>
        <taxon>Amphisphaeriales</taxon>
        <taxon>Apiosporaceae</taxon>
        <taxon>Apiospora</taxon>
    </lineage>
</organism>
<dbReference type="Gene3D" id="2.40.70.10">
    <property type="entry name" value="Acid Proteases"/>
    <property type="match status" value="1"/>
</dbReference>
<dbReference type="InterPro" id="IPR021109">
    <property type="entry name" value="Peptidase_aspartic_dom_sf"/>
</dbReference>
<proteinExistence type="predicted"/>
<protein>
    <recommendedName>
        <fullName evidence="4">Peptidase A2 domain-containing protein</fullName>
    </recommendedName>
</protein>
<dbReference type="EMBL" id="JAQQWK010000005">
    <property type="protein sequence ID" value="KAK8041639.1"/>
    <property type="molecule type" value="Genomic_DNA"/>
</dbReference>
<comment type="caution">
    <text evidence="2">The sequence shown here is derived from an EMBL/GenBank/DDBJ whole genome shotgun (WGS) entry which is preliminary data.</text>
</comment>
<feature type="region of interest" description="Disordered" evidence="1">
    <location>
        <begin position="389"/>
        <end position="485"/>
    </location>
</feature>